<reference evidence="2" key="1">
    <citation type="submission" date="2017-02" db="UniProtKB">
        <authorList>
            <consortium name="WormBaseParasite"/>
        </authorList>
    </citation>
    <scope>IDENTIFICATION</scope>
</reference>
<keyword evidence="1" id="KW-1185">Reference proteome</keyword>
<organism evidence="1 2">
    <name type="scientific">Syphacia muris</name>
    <dbReference type="NCBI Taxonomy" id="451379"/>
    <lineage>
        <taxon>Eukaryota</taxon>
        <taxon>Metazoa</taxon>
        <taxon>Ecdysozoa</taxon>
        <taxon>Nematoda</taxon>
        <taxon>Chromadorea</taxon>
        <taxon>Rhabditida</taxon>
        <taxon>Spirurina</taxon>
        <taxon>Oxyuridomorpha</taxon>
        <taxon>Oxyuroidea</taxon>
        <taxon>Oxyuridae</taxon>
        <taxon>Syphacia</taxon>
    </lineage>
</organism>
<dbReference type="AlphaFoldDB" id="A0A0N5AQT8"/>
<accession>A0A0N5AQT8</accession>
<evidence type="ECO:0000313" key="1">
    <source>
        <dbReference type="Proteomes" id="UP000046393"/>
    </source>
</evidence>
<dbReference type="STRING" id="451379.A0A0N5AQT8"/>
<name>A0A0N5AQT8_9BILA</name>
<dbReference type="Proteomes" id="UP000046393">
    <property type="component" value="Unplaced"/>
</dbReference>
<proteinExistence type="predicted"/>
<dbReference type="WBParaSite" id="SMUV_0000706301-mRNA-1">
    <property type="protein sequence ID" value="SMUV_0000706301-mRNA-1"/>
    <property type="gene ID" value="SMUV_0000706301"/>
</dbReference>
<evidence type="ECO:0000313" key="2">
    <source>
        <dbReference type="WBParaSite" id="SMUV_0000706301-mRNA-1"/>
    </source>
</evidence>
<sequence length="87" mass="10321">MSMGCLPYIMNRDYVEHKSRKSELELELELNFICSVLLALYELSDDVKRKEWLDDWLGFMHRIAHISFTITVKEQSNLALDRQSNEL</sequence>
<protein>
    <submittedName>
        <fullName evidence="2">PDEase domain-containing protein</fullName>
    </submittedName>
</protein>